<dbReference type="GO" id="GO:0016301">
    <property type="term" value="F:kinase activity"/>
    <property type="evidence" value="ECO:0007669"/>
    <property type="project" value="InterPro"/>
</dbReference>
<sequence length="88" mass="10059">MPYQTFGGADLFPNIYDKAVRYLFGFATNQVFRDGNKRTAAITMLVFLHFNDIELDISSSELAQVTLDVANKKLTEEQVKQFLIKHTI</sequence>
<dbReference type="PROSITE" id="PS51459">
    <property type="entry name" value="FIDO"/>
    <property type="match status" value="1"/>
</dbReference>
<protein>
    <submittedName>
        <fullName evidence="2">Fic/DOC family protein</fullName>
    </submittedName>
</protein>
<dbReference type="InterPro" id="IPR003812">
    <property type="entry name" value="Fido"/>
</dbReference>
<dbReference type="EMBL" id="CP017832">
    <property type="protein sequence ID" value="AOZ97891.1"/>
    <property type="molecule type" value="Genomic_DNA"/>
</dbReference>
<dbReference type="PANTHER" id="PTHR39426">
    <property type="entry name" value="HOMOLOGY TO DEATH-ON-CURING PROTEIN OF PHAGE P1"/>
    <property type="match status" value="1"/>
</dbReference>
<dbReference type="InterPro" id="IPR036597">
    <property type="entry name" value="Fido-like_dom_sf"/>
</dbReference>
<geneLocation type="plasmid" evidence="3">
    <name>pnp144</name>
</geneLocation>
<organism evidence="2 3">
    <name type="scientific">Butyrivibrio hungatei</name>
    <dbReference type="NCBI Taxonomy" id="185008"/>
    <lineage>
        <taxon>Bacteria</taxon>
        <taxon>Bacillati</taxon>
        <taxon>Bacillota</taxon>
        <taxon>Clostridia</taxon>
        <taxon>Lachnospirales</taxon>
        <taxon>Lachnospiraceae</taxon>
        <taxon>Butyrivibrio</taxon>
    </lineage>
</organism>
<dbReference type="KEGG" id="bhu:bhn_II092"/>
<dbReference type="Pfam" id="PF02661">
    <property type="entry name" value="Fic"/>
    <property type="match status" value="1"/>
</dbReference>
<keyword evidence="2" id="KW-0614">Plasmid</keyword>
<feature type="domain" description="Fido" evidence="1">
    <location>
        <begin position="1"/>
        <end position="85"/>
    </location>
</feature>
<dbReference type="NCBIfam" id="TIGR01550">
    <property type="entry name" value="DOC_P1"/>
    <property type="match status" value="1"/>
</dbReference>
<dbReference type="OrthoDB" id="9802752at2"/>
<accession>A0A1D9P5S5</accession>
<dbReference type="SUPFAM" id="SSF140931">
    <property type="entry name" value="Fic-like"/>
    <property type="match status" value="1"/>
</dbReference>
<evidence type="ECO:0000313" key="2">
    <source>
        <dbReference type="EMBL" id="AOZ97891.1"/>
    </source>
</evidence>
<reference evidence="3" key="1">
    <citation type="submission" date="2016-10" db="EMBL/GenBank/DDBJ databases">
        <title>The complete genome sequence of the rumen bacterium Butyrivibrio hungatei MB2003.</title>
        <authorList>
            <person name="Palevich N."/>
            <person name="Kelly W.J."/>
            <person name="Leahy S.C."/>
            <person name="Altermann E."/>
            <person name="Rakonjac J."/>
            <person name="Attwood G.T."/>
        </authorList>
    </citation>
    <scope>NUCLEOTIDE SEQUENCE [LARGE SCALE GENOMIC DNA]</scope>
    <source>
        <strain evidence="3">MB2003</strain>
        <plasmid evidence="3">Plasmid pnp144</plasmid>
    </source>
</reference>
<dbReference type="Gene3D" id="1.20.120.1870">
    <property type="entry name" value="Fic/DOC protein, Fido domain"/>
    <property type="match status" value="1"/>
</dbReference>
<evidence type="ECO:0000259" key="1">
    <source>
        <dbReference type="PROSITE" id="PS51459"/>
    </source>
</evidence>
<dbReference type="PANTHER" id="PTHR39426:SF1">
    <property type="entry name" value="HOMOLOGY TO DEATH-ON-CURING PROTEIN OF PHAGE P1"/>
    <property type="match status" value="1"/>
</dbReference>
<dbReference type="Proteomes" id="UP000179284">
    <property type="component" value="Plasmid pNP144"/>
</dbReference>
<dbReference type="AlphaFoldDB" id="A0A1D9P5S5"/>
<proteinExistence type="predicted"/>
<name>A0A1D9P5S5_9FIRM</name>
<keyword evidence="3" id="KW-1185">Reference proteome</keyword>
<gene>
    <name evidence="2" type="ORF">bhn_II092</name>
</gene>
<dbReference type="InterPro" id="IPR053737">
    <property type="entry name" value="Type_II_TA_Toxin"/>
</dbReference>
<dbReference type="InterPro" id="IPR006440">
    <property type="entry name" value="Doc"/>
</dbReference>
<evidence type="ECO:0000313" key="3">
    <source>
        <dbReference type="Proteomes" id="UP000179284"/>
    </source>
</evidence>